<name>A0A183H0V1_9BILA</name>
<evidence type="ECO:0000259" key="1">
    <source>
        <dbReference type="Pfam" id="PF00646"/>
    </source>
</evidence>
<organism evidence="4">
    <name type="scientific">Onchocerca flexuosa</name>
    <dbReference type="NCBI Taxonomy" id="387005"/>
    <lineage>
        <taxon>Eukaryota</taxon>
        <taxon>Metazoa</taxon>
        <taxon>Ecdysozoa</taxon>
        <taxon>Nematoda</taxon>
        <taxon>Chromadorea</taxon>
        <taxon>Rhabditida</taxon>
        <taxon>Spirurina</taxon>
        <taxon>Spiruromorpha</taxon>
        <taxon>Filarioidea</taxon>
        <taxon>Onchocercidae</taxon>
        <taxon>Onchocerca</taxon>
    </lineage>
</organism>
<proteinExistence type="predicted"/>
<protein>
    <submittedName>
        <fullName evidence="4">F-box domain-containing protein</fullName>
    </submittedName>
</protein>
<dbReference type="WBParaSite" id="OFLC_0000111001-mRNA-1">
    <property type="protein sequence ID" value="OFLC_0000111001-mRNA-1"/>
    <property type="gene ID" value="OFLC_0000111001"/>
</dbReference>
<evidence type="ECO:0000313" key="4">
    <source>
        <dbReference type="WBParaSite" id="OFLC_0000111001-mRNA-1"/>
    </source>
</evidence>
<feature type="domain" description="F-box" evidence="1">
    <location>
        <begin position="111"/>
        <end position="145"/>
    </location>
</feature>
<keyword evidence="3" id="KW-1185">Reference proteome</keyword>
<dbReference type="SUPFAM" id="SSF81383">
    <property type="entry name" value="F-box domain"/>
    <property type="match status" value="1"/>
</dbReference>
<dbReference type="STRING" id="387005.A0A183H0V1"/>
<dbReference type="Pfam" id="PF00646">
    <property type="entry name" value="F-box"/>
    <property type="match status" value="1"/>
</dbReference>
<accession>A0A183H0V1</accession>
<evidence type="ECO:0000313" key="3">
    <source>
        <dbReference type="Proteomes" id="UP000267606"/>
    </source>
</evidence>
<dbReference type="Proteomes" id="UP000267606">
    <property type="component" value="Unassembled WGS sequence"/>
</dbReference>
<reference evidence="2 3" key="2">
    <citation type="submission" date="2018-11" db="EMBL/GenBank/DDBJ databases">
        <authorList>
            <consortium name="Pathogen Informatics"/>
        </authorList>
    </citation>
    <scope>NUCLEOTIDE SEQUENCE [LARGE SCALE GENOMIC DNA]</scope>
</reference>
<dbReference type="AlphaFoldDB" id="A0A183H0V1"/>
<gene>
    <name evidence="2" type="ORF">OFLC_LOCUS1111</name>
</gene>
<sequence>MGTKIGLINEKIKQKKREMQRNIQQRILKCRFNYVHECELHNGTGEKWRDHDRLSIAHVDRINMHSRITNFSNRKRKCISNQKICNASTSKADTTQMGRRVSLETPLGFFQMLPRELLHNLFDRISVHQLVIISLTSSIFNSEVRHYLLLENASRKFSAETTTHMMKNVLDLDPFYVWEWQHYKLAWMGSLLHGGMFGIDLEKRMEF</sequence>
<dbReference type="InterPro" id="IPR036047">
    <property type="entry name" value="F-box-like_dom_sf"/>
</dbReference>
<evidence type="ECO:0000313" key="2">
    <source>
        <dbReference type="EMBL" id="VDO28290.1"/>
    </source>
</evidence>
<dbReference type="InterPro" id="IPR001810">
    <property type="entry name" value="F-box_dom"/>
</dbReference>
<reference evidence="4" key="1">
    <citation type="submission" date="2016-06" db="UniProtKB">
        <authorList>
            <consortium name="WormBaseParasite"/>
        </authorList>
    </citation>
    <scope>IDENTIFICATION</scope>
</reference>
<dbReference type="EMBL" id="UZAJ01000477">
    <property type="protein sequence ID" value="VDO28290.1"/>
    <property type="molecule type" value="Genomic_DNA"/>
</dbReference>